<sequence length="206" mass="22081">MHTATVVDDGVMDSPATARPSWYRNPRLLLAVVAVAVFLIDLAAKTTVVRHMTYGEQIPVLGPFSLHFVKNPGAAFSMATGYTWVLTLIAIGVVVWIVRMGSKLTSLTWALGLGLVLGGALGNLADRIFRAPGVFRGHVIDFFSVGDWFPVFNTADSAISVAAVLLIALTLFGRDPYEGFGEKRPRTPEQAPAEESRTPGAEAPDA</sequence>
<evidence type="ECO:0000256" key="5">
    <source>
        <dbReference type="ARBA" id="ARBA00022750"/>
    </source>
</evidence>
<keyword evidence="6 9" id="KW-0378">Hydrolase</keyword>
<dbReference type="PRINTS" id="PR00781">
    <property type="entry name" value="LIPOSIGPTASE"/>
</dbReference>
<keyword evidence="3 9" id="KW-0645">Protease</keyword>
<evidence type="ECO:0000256" key="10">
    <source>
        <dbReference type="RuleBase" id="RU004181"/>
    </source>
</evidence>
<name>A0A5C5R9V4_9ACTN</name>
<evidence type="ECO:0000256" key="2">
    <source>
        <dbReference type="ARBA" id="ARBA00022475"/>
    </source>
</evidence>
<accession>A0A5C5R9V4</accession>
<evidence type="ECO:0000256" key="1">
    <source>
        <dbReference type="ARBA" id="ARBA00006139"/>
    </source>
</evidence>
<evidence type="ECO:0000256" key="3">
    <source>
        <dbReference type="ARBA" id="ARBA00022670"/>
    </source>
</evidence>
<evidence type="ECO:0000313" key="13">
    <source>
        <dbReference type="Proteomes" id="UP000317291"/>
    </source>
</evidence>
<keyword evidence="13" id="KW-1185">Reference proteome</keyword>
<protein>
    <recommendedName>
        <fullName evidence="9">Lipoprotein signal peptidase</fullName>
        <ecNumber evidence="9">3.4.23.36</ecNumber>
    </recommendedName>
    <alternativeName>
        <fullName evidence="9">Prolipoprotein signal peptidase</fullName>
    </alternativeName>
    <alternativeName>
        <fullName evidence="9">Signal peptidase II</fullName>
        <shortName evidence="9">SPase II</shortName>
    </alternativeName>
</protein>
<gene>
    <name evidence="9 12" type="primary">lspA</name>
    <name evidence="12" type="ORF">FK529_11095</name>
</gene>
<dbReference type="OrthoDB" id="4308908at2"/>
<dbReference type="NCBIfam" id="TIGR00077">
    <property type="entry name" value="lspA"/>
    <property type="match status" value="1"/>
</dbReference>
<feature type="transmembrane region" description="Helical" evidence="9">
    <location>
        <begin position="28"/>
        <end position="44"/>
    </location>
</feature>
<keyword evidence="4 9" id="KW-0812">Transmembrane</keyword>
<feature type="transmembrane region" description="Helical" evidence="9">
    <location>
        <begin position="110"/>
        <end position="129"/>
    </location>
</feature>
<evidence type="ECO:0000256" key="9">
    <source>
        <dbReference type="HAMAP-Rule" id="MF_00161"/>
    </source>
</evidence>
<dbReference type="EMBL" id="VIGW01000004">
    <property type="protein sequence ID" value="TWS19700.1"/>
    <property type="molecule type" value="Genomic_DNA"/>
</dbReference>
<dbReference type="UniPathway" id="UPA00665"/>
<dbReference type="GO" id="GO:0006508">
    <property type="term" value="P:proteolysis"/>
    <property type="evidence" value="ECO:0007669"/>
    <property type="project" value="UniProtKB-KW"/>
</dbReference>
<evidence type="ECO:0000256" key="8">
    <source>
        <dbReference type="ARBA" id="ARBA00023136"/>
    </source>
</evidence>
<feature type="transmembrane region" description="Helical" evidence="9">
    <location>
        <begin position="74"/>
        <end position="98"/>
    </location>
</feature>
<keyword evidence="2 9" id="KW-1003">Cell membrane</keyword>
<dbReference type="Pfam" id="PF01252">
    <property type="entry name" value="Peptidase_A8"/>
    <property type="match status" value="1"/>
</dbReference>
<evidence type="ECO:0000256" key="11">
    <source>
        <dbReference type="SAM" id="MobiDB-lite"/>
    </source>
</evidence>
<organism evidence="12 13">
    <name type="scientific">Tsukamurella asaccharolytica</name>
    <dbReference type="NCBI Taxonomy" id="2592067"/>
    <lineage>
        <taxon>Bacteria</taxon>
        <taxon>Bacillati</taxon>
        <taxon>Actinomycetota</taxon>
        <taxon>Actinomycetes</taxon>
        <taxon>Mycobacteriales</taxon>
        <taxon>Tsukamurellaceae</taxon>
        <taxon>Tsukamurella</taxon>
    </lineage>
</organism>
<dbReference type="InterPro" id="IPR001872">
    <property type="entry name" value="Peptidase_A8"/>
</dbReference>
<dbReference type="Proteomes" id="UP000317291">
    <property type="component" value="Unassembled WGS sequence"/>
</dbReference>
<keyword evidence="5 9" id="KW-0064">Aspartyl protease</keyword>
<comment type="similarity">
    <text evidence="1 9 10">Belongs to the peptidase A8 family.</text>
</comment>
<evidence type="ECO:0000256" key="4">
    <source>
        <dbReference type="ARBA" id="ARBA00022692"/>
    </source>
</evidence>
<dbReference type="GO" id="GO:0004190">
    <property type="term" value="F:aspartic-type endopeptidase activity"/>
    <property type="evidence" value="ECO:0007669"/>
    <property type="project" value="UniProtKB-UniRule"/>
</dbReference>
<proteinExistence type="inferred from homology"/>
<dbReference type="PANTHER" id="PTHR33695:SF1">
    <property type="entry name" value="LIPOPROTEIN SIGNAL PEPTIDASE"/>
    <property type="match status" value="1"/>
</dbReference>
<dbReference type="HAMAP" id="MF_00161">
    <property type="entry name" value="LspA"/>
    <property type="match status" value="1"/>
</dbReference>
<comment type="caution">
    <text evidence="12">The sequence shown here is derived from an EMBL/GenBank/DDBJ whole genome shotgun (WGS) entry which is preliminary data.</text>
</comment>
<comment type="function">
    <text evidence="9">This protein specifically catalyzes the removal of signal peptides from prolipoproteins.</text>
</comment>
<feature type="region of interest" description="Disordered" evidence="11">
    <location>
        <begin position="179"/>
        <end position="206"/>
    </location>
</feature>
<feature type="transmembrane region" description="Helical" evidence="9">
    <location>
        <begin position="149"/>
        <end position="173"/>
    </location>
</feature>
<keyword evidence="8 9" id="KW-0472">Membrane</keyword>
<evidence type="ECO:0000313" key="12">
    <source>
        <dbReference type="EMBL" id="TWS19700.1"/>
    </source>
</evidence>
<reference evidence="12 13" key="1">
    <citation type="submission" date="2019-06" db="EMBL/GenBank/DDBJ databases">
        <title>Tsukamurella conjunctivitidis sp. nov., Tsukamurella assacharolytica sp. nov. and Tsukamurella sputae sp. nov. isolated from patients with conjunctivitis, bacteraemia (lymphoma) and respiratory infection (sputum) in Hong Kong.</title>
        <authorList>
            <person name="Teng J.L.L."/>
            <person name="Lee H.H."/>
            <person name="Fong J.Y.H."/>
            <person name="Fok K.M.N."/>
            <person name="Lau S.K.P."/>
            <person name="Woo P.C.Y."/>
        </authorList>
    </citation>
    <scope>NUCLEOTIDE SEQUENCE [LARGE SCALE GENOMIC DNA]</scope>
    <source>
        <strain evidence="12 13">HKU71</strain>
    </source>
</reference>
<comment type="subcellular location">
    <subcellularLocation>
        <location evidence="9">Cell membrane</location>
        <topology evidence="9">Multi-pass membrane protein</topology>
    </subcellularLocation>
</comment>
<keyword evidence="7 9" id="KW-1133">Transmembrane helix</keyword>
<feature type="active site" evidence="9">
    <location>
        <position position="156"/>
    </location>
</feature>
<evidence type="ECO:0000256" key="6">
    <source>
        <dbReference type="ARBA" id="ARBA00022801"/>
    </source>
</evidence>
<dbReference type="PANTHER" id="PTHR33695">
    <property type="entry name" value="LIPOPROTEIN SIGNAL PEPTIDASE"/>
    <property type="match status" value="1"/>
</dbReference>
<feature type="active site" evidence="9">
    <location>
        <position position="141"/>
    </location>
</feature>
<comment type="catalytic activity">
    <reaction evidence="9">
        <text>Release of signal peptides from bacterial membrane prolipoproteins. Hydrolyzes -Xaa-Yaa-Zaa-|-(S,diacylglyceryl)Cys-, in which Xaa is hydrophobic (preferably Leu), and Yaa (Ala or Ser) and Zaa (Gly or Ala) have small, neutral side chains.</text>
        <dbReference type="EC" id="3.4.23.36"/>
    </reaction>
</comment>
<dbReference type="GO" id="GO:0005886">
    <property type="term" value="C:plasma membrane"/>
    <property type="evidence" value="ECO:0007669"/>
    <property type="project" value="UniProtKB-SubCell"/>
</dbReference>
<comment type="pathway">
    <text evidence="9">Protein modification; lipoprotein biosynthesis (signal peptide cleavage).</text>
</comment>
<dbReference type="AlphaFoldDB" id="A0A5C5R9V4"/>
<dbReference type="EC" id="3.4.23.36" evidence="9"/>
<evidence type="ECO:0000256" key="7">
    <source>
        <dbReference type="ARBA" id="ARBA00022989"/>
    </source>
</evidence>